<feature type="transmembrane region" description="Helical" evidence="7">
    <location>
        <begin position="218"/>
        <end position="239"/>
    </location>
</feature>
<feature type="transmembrane region" description="Helical" evidence="7">
    <location>
        <begin position="152"/>
        <end position="170"/>
    </location>
</feature>
<dbReference type="InterPro" id="IPR037185">
    <property type="entry name" value="EmrE-like"/>
</dbReference>
<feature type="transmembrane region" description="Helical" evidence="7">
    <location>
        <begin position="255"/>
        <end position="275"/>
    </location>
</feature>
<name>A0A9P1N429_9PELO</name>
<dbReference type="FunFam" id="1.10.3730.20:FF:000042">
    <property type="entry name" value="Nucleotide Sugar TransPorter family"/>
    <property type="match status" value="1"/>
</dbReference>
<feature type="transmembrane region" description="Helical" evidence="7">
    <location>
        <begin position="307"/>
        <end position="327"/>
    </location>
</feature>
<dbReference type="Gene3D" id="1.10.3730.20">
    <property type="match status" value="1"/>
</dbReference>
<feature type="transmembrane region" description="Helical" evidence="7">
    <location>
        <begin position="56"/>
        <end position="77"/>
    </location>
</feature>
<dbReference type="GO" id="GO:0015165">
    <property type="term" value="F:pyrimidine nucleotide-sugar transmembrane transporter activity"/>
    <property type="evidence" value="ECO:0007669"/>
    <property type="project" value="InterPro"/>
</dbReference>
<accession>A0A9P1N429</accession>
<keyword evidence="9" id="KW-1185">Reference proteome</keyword>
<dbReference type="AlphaFoldDB" id="A0A9P1N429"/>
<keyword evidence="3" id="KW-0813">Transport</keyword>
<dbReference type="GO" id="GO:0000139">
    <property type="term" value="C:Golgi membrane"/>
    <property type="evidence" value="ECO:0007669"/>
    <property type="project" value="InterPro"/>
</dbReference>
<dbReference type="InterPro" id="IPR007271">
    <property type="entry name" value="Nuc_sug_transpt"/>
</dbReference>
<keyword evidence="3" id="KW-0762">Sugar transport</keyword>
<dbReference type="EMBL" id="CANHGI010000004">
    <property type="protein sequence ID" value="CAI5449139.1"/>
    <property type="molecule type" value="Genomic_DNA"/>
</dbReference>
<comment type="subcellular location">
    <subcellularLocation>
        <location evidence="1">Membrane</location>
        <topology evidence="1">Multi-pass membrane protein</topology>
    </subcellularLocation>
</comment>
<organism evidence="8 9">
    <name type="scientific">Caenorhabditis angaria</name>
    <dbReference type="NCBI Taxonomy" id="860376"/>
    <lineage>
        <taxon>Eukaryota</taxon>
        <taxon>Metazoa</taxon>
        <taxon>Ecdysozoa</taxon>
        <taxon>Nematoda</taxon>
        <taxon>Chromadorea</taxon>
        <taxon>Rhabditida</taxon>
        <taxon>Rhabditina</taxon>
        <taxon>Rhabditomorpha</taxon>
        <taxon>Rhabditoidea</taxon>
        <taxon>Rhabditidae</taxon>
        <taxon>Peloderinae</taxon>
        <taxon>Caenorhabditis</taxon>
    </lineage>
</organism>
<dbReference type="Pfam" id="PF04142">
    <property type="entry name" value="Nuc_sug_transp"/>
    <property type="match status" value="1"/>
</dbReference>
<dbReference type="PANTHER" id="PTHR10231">
    <property type="entry name" value="NUCLEOTIDE-SUGAR TRANSMEMBRANE TRANSPORTER"/>
    <property type="match status" value="1"/>
</dbReference>
<comment type="caution">
    <text evidence="8">The sequence shown here is derived from an EMBL/GenBank/DDBJ whole genome shotgun (WGS) entry which is preliminary data.</text>
</comment>
<keyword evidence="4 7" id="KW-0812">Transmembrane</keyword>
<protein>
    <submittedName>
        <fullName evidence="8">Uncharacterized protein</fullName>
    </submittedName>
</protein>
<keyword evidence="6 7" id="KW-0472">Membrane</keyword>
<sequence length="356" mass="39860">MLFRKKAVFREGASKNNIIRVICSVQMISMVLVTLHATGMPFLVRVANKSHFLSTVSVFFMEVLKLVFCLVITWYNVGSFKSLCKTVHHSIWSNRKETLKVAVPAVVYAIQNNLYYIALENVDPTTYSVTLQLRILTTAILSVCLLNKNLSIYQWGAQLMALIGVVLVQLDKKSSPNQSNESQHYMMGVIAVVGMCWTSAFAGVYFEKMLKNSTADLWIQNIRLSLLTLFFAAITVLVTDSERIYTDGLFQGWNWIVWLVTFLNSVGGLCVSLVMKYADNVMKTYCQSIAIGLTSLVSIILGERDLTLFLCYGVLMVTSSVVIYSCYPAQPKDHQPTDTKSVDKIALLESGSDDEQ</sequence>
<dbReference type="NCBIfam" id="TIGR00803">
    <property type="entry name" value="nst"/>
    <property type="match status" value="1"/>
</dbReference>
<evidence type="ECO:0000313" key="8">
    <source>
        <dbReference type="EMBL" id="CAI5449139.1"/>
    </source>
</evidence>
<dbReference type="Proteomes" id="UP001152747">
    <property type="component" value="Unassembled WGS sequence"/>
</dbReference>
<evidence type="ECO:0000313" key="9">
    <source>
        <dbReference type="Proteomes" id="UP001152747"/>
    </source>
</evidence>
<evidence type="ECO:0000256" key="3">
    <source>
        <dbReference type="ARBA" id="ARBA00022597"/>
    </source>
</evidence>
<gene>
    <name evidence="8" type="ORF">CAMP_LOCUS11776</name>
</gene>
<comment type="similarity">
    <text evidence="2">Belongs to the nucleotide-sugar transporter family. SLC35A subfamily.</text>
</comment>
<evidence type="ECO:0000256" key="1">
    <source>
        <dbReference type="ARBA" id="ARBA00004141"/>
    </source>
</evidence>
<evidence type="ECO:0000256" key="2">
    <source>
        <dbReference type="ARBA" id="ARBA00009976"/>
    </source>
</evidence>
<dbReference type="SUPFAM" id="SSF103481">
    <property type="entry name" value="Multidrug resistance efflux transporter EmrE"/>
    <property type="match status" value="1"/>
</dbReference>
<feature type="transmembrane region" description="Helical" evidence="7">
    <location>
        <begin position="21"/>
        <end position="44"/>
    </location>
</feature>
<dbReference type="PIRSF" id="PIRSF005799">
    <property type="entry name" value="UDP-gal_transpt"/>
    <property type="match status" value="1"/>
</dbReference>
<reference evidence="8" key="1">
    <citation type="submission" date="2022-11" db="EMBL/GenBank/DDBJ databases">
        <authorList>
            <person name="Kikuchi T."/>
        </authorList>
    </citation>
    <scope>NUCLEOTIDE SEQUENCE</scope>
    <source>
        <strain evidence="8">PS1010</strain>
    </source>
</reference>
<proteinExistence type="inferred from homology"/>
<evidence type="ECO:0000256" key="4">
    <source>
        <dbReference type="ARBA" id="ARBA00022692"/>
    </source>
</evidence>
<feature type="transmembrane region" description="Helical" evidence="7">
    <location>
        <begin position="185"/>
        <end position="206"/>
    </location>
</feature>
<keyword evidence="5 7" id="KW-1133">Transmembrane helix</keyword>
<evidence type="ECO:0000256" key="5">
    <source>
        <dbReference type="ARBA" id="ARBA00022989"/>
    </source>
</evidence>
<evidence type="ECO:0000256" key="6">
    <source>
        <dbReference type="ARBA" id="ARBA00023136"/>
    </source>
</evidence>
<evidence type="ECO:0000256" key="7">
    <source>
        <dbReference type="SAM" id="Phobius"/>
    </source>
</evidence>
<dbReference type="OrthoDB" id="408493at2759"/>
<feature type="transmembrane region" description="Helical" evidence="7">
    <location>
        <begin position="284"/>
        <end position="301"/>
    </location>
</feature>